<comment type="caution">
    <text evidence="1">The sequence shown here is derived from an EMBL/GenBank/DDBJ whole genome shotgun (WGS) entry which is preliminary data.</text>
</comment>
<reference evidence="1" key="2">
    <citation type="submission" date="2022-04" db="EMBL/GenBank/DDBJ databases">
        <authorList>
            <person name="Fokt H."/>
            <person name="Baines J."/>
        </authorList>
    </citation>
    <scope>NUCLEOTIDE SEQUENCE</scope>
    <source>
        <strain evidence="1">KH569_7</strain>
    </source>
</reference>
<dbReference type="RefSeq" id="WP_257940670.1">
    <property type="nucleotide sequence ID" value="NZ_JAMZEE010000024.1"/>
</dbReference>
<proteinExistence type="predicted"/>
<dbReference type="EMBL" id="JAMZEE010000024">
    <property type="protein sequence ID" value="MCR6508635.1"/>
    <property type="molecule type" value="Genomic_DNA"/>
</dbReference>
<dbReference type="AlphaFoldDB" id="A0A9X2SWX0"/>
<organism evidence="1 2">
    <name type="scientific">Bacteroides muris</name>
    <name type="common">ex Fokt et al. 2023</name>
    <dbReference type="NCBI Taxonomy" id="2937417"/>
    <lineage>
        <taxon>Bacteria</taxon>
        <taxon>Pseudomonadati</taxon>
        <taxon>Bacteroidota</taxon>
        <taxon>Bacteroidia</taxon>
        <taxon>Bacteroidales</taxon>
        <taxon>Bacteroidaceae</taxon>
        <taxon>Bacteroides</taxon>
    </lineage>
</organism>
<reference evidence="1" key="1">
    <citation type="journal article" date="2022" name="Arch. Microbiol.">
        <title>Bacteroides muris sp. nov. isolated from the cecum of wild-derived house mice.</title>
        <authorList>
            <person name="Fokt H."/>
            <person name="Unni R."/>
            <person name="Repnik U."/>
            <person name="Schmitz R.A."/>
            <person name="Bramkamp M."/>
            <person name="Baines J.F."/>
            <person name="Unterweger D."/>
        </authorList>
    </citation>
    <scope>NUCLEOTIDE SEQUENCE</scope>
    <source>
        <strain evidence="1">KH569_7</strain>
    </source>
</reference>
<dbReference type="Proteomes" id="UP001143810">
    <property type="component" value="Unassembled WGS sequence"/>
</dbReference>
<sequence length="142" mass="16609">MERFWTKLVVIVHKNARFRTRKPNNTPSALKSIRSFGKQALLLFLEMKPILCQKMNDDMKMNLICKFIVSAFMSITRVGGEEGTDPRVRAFFSRPQCGGCFKWKMGMTLTEYRNEGMKNNTFGWSLWKTPSDIDLWEKDLED</sequence>
<gene>
    <name evidence="1" type="ORF">M1B78_10785</name>
</gene>
<evidence type="ECO:0000313" key="1">
    <source>
        <dbReference type="EMBL" id="MCR6508635.1"/>
    </source>
</evidence>
<evidence type="ECO:0000313" key="2">
    <source>
        <dbReference type="Proteomes" id="UP001143810"/>
    </source>
</evidence>
<protein>
    <submittedName>
        <fullName evidence="1">Uncharacterized protein</fullName>
    </submittedName>
</protein>
<accession>A0A9X2SWX0</accession>
<name>A0A9X2SWX0_9BACE</name>